<evidence type="ECO:0008006" key="4">
    <source>
        <dbReference type="Google" id="ProtNLM"/>
    </source>
</evidence>
<comment type="caution">
    <text evidence="2">The sequence shown here is derived from an EMBL/GenBank/DDBJ whole genome shotgun (WGS) entry which is preliminary data.</text>
</comment>
<keyword evidence="3" id="KW-1185">Reference proteome</keyword>
<dbReference type="EMBL" id="BGZK01000396">
    <property type="protein sequence ID" value="GBP41301.1"/>
    <property type="molecule type" value="Genomic_DNA"/>
</dbReference>
<feature type="region of interest" description="Disordered" evidence="1">
    <location>
        <begin position="96"/>
        <end position="136"/>
    </location>
</feature>
<reference evidence="2 3" key="1">
    <citation type="journal article" date="2019" name="Commun. Biol.">
        <title>The bagworm genome reveals a unique fibroin gene that provides high tensile strength.</title>
        <authorList>
            <person name="Kono N."/>
            <person name="Nakamura H."/>
            <person name="Ohtoshi R."/>
            <person name="Tomita M."/>
            <person name="Numata K."/>
            <person name="Arakawa K."/>
        </authorList>
    </citation>
    <scope>NUCLEOTIDE SEQUENCE [LARGE SCALE GENOMIC DNA]</scope>
</reference>
<dbReference type="Proteomes" id="UP000299102">
    <property type="component" value="Unassembled WGS sequence"/>
</dbReference>
<accession>A0A4C1VRL0</accession>
<evidence type="ECO:0000313" key="3">
    <source>
        <dbReference type="Proteomes" id="UP000299102"/>
    </source>
</evidence>
<protein>
    <recommendedName>
        <fullName evidence="4">Regulatory protein zeste</fullName>
    </recommendedName>
</protein>
<proteinExistence type="predicted"/>
<name>A0A4C1VRL0_EUMVA</name>
<evidence type="ECO:0000313" key="2">
    <source>
        <dbReference type="EMBL" id="GBP41301.1"/>
    </source>
</evidence>
<sequence>MDEKVSSAQLEELVDYMVAHPMLAKGVGLGPRSKETVDLLWAELTQRLNARGLGAKNWSTVEENIRGTGGGPPLYERLSEVEKKVLGILEEANHLDAPKTATLTKKDPKPQLEKKKGGFMGDRARGASHSCRRKNV</sequence>
<gene>
    <name evidence="2" type="ORF">EVAR_33029_1</name>
</gene>
<dbReference type="AlphaFoldDB" id="A0A4C1VRL0"/>
<evidence type="ECO:0000256" key="1">
    <source>
        <dbReference type="SAM" id="MobiDB-lite"/>
    </source>
</evidence>
<feature type="compositionally biased region" description="Basic and acidic residues" evidence="1">
    <location>
        <begin position="104"/>
        <end position="116"/>
    </location>
</feature>
<dbReference type="OrthoDB" id="6931947at2759"/>
<organism evidence="2 3">
    <name type="scientific">Eumeta variegata</name>
    <name type="common">Bagworm moth</name>
    <name type="synonym">Eumeta japonica</name>
    <dbReference type="NCBI Taxonomy" id="151549"/>
    <lineage>
        <taxon>Eukaryota</taxon>
        <taxon>Metazoa</taxon>
        <taxon>Ecdysozoa</taxon>
        <taxon>Arthropoda</taxon>
        <taxon>Hexapoda</taxon>
        <taxon>Insecta</taxon>
        <taxon>Pterygota</taxon>
        <taxon>Neoptera</taxon>
        <taxon>Endopterygota</taxon>
        <taxon>Lepidoptera</taxon>
        <taxon>Glossata</taxon>
        <taxon>Ditrysia</taxon>
        <taxon>Tineoidea</taxon>
        <taxon>Psychidae</taxon>
        <taxon>Oiketicinae</taxon>
        <taxon>Eumeta</taxon>
    </lineage>
</organism>